<dbReference type="PANTHER" id="PTHR43124:SF3">
    <property type="entry name" value="CHLORAMPHENICOL EFFLUX PUMP RV0191"/>
    <property type="match status" value="1"/>
</dbReference>
<evidence type="ECO:0000256" key="2">
    <source>
        <dbReference type="ARBA" id="ARBA00022475"/>
    </source>
</evidence>
<keyword evidence="3 6" id="KW-0812">Transmembrane</keyword>
<feature type="transmembrane region" description="Helical" evidence="6">
    <location>
        <begin position="165"/>
        <end position="186"/>
    </location>
</feature>
<name>A0A4U0YJ50_9GAMM</name>
<dbReference type="PANTHER" id="PTHR43124">
    <property type="entry name" value="PURINE EFFLUX PUMP PBUE"/>
    <property type="match status" value="1"/>
</dbReference>
<feature type="transmembrane region" description="Helical" evidence="6">
    <location>
        <begin position="232"/>
        <end position="251"/>
    </location>
</feature>
<feature type="transmembrane region" description="Helical" evidence="6">
    <location>
        <begin position="77"/>
        <end position="95"/>
    </location>
</feature>
<dbReference type="Gene3D" id="1.20.1250.20">
    <property type="entry name" value="MFS general substrate transporter like domains"/>
    <property type="match status" value="2"/>
</dbReference>
<evidence type="ECO:0000313" key="8">
    <source>
        <dbReference type="EMBL" id="TKA90126.1"/>
    </source>
</evidence>
<feature type="transmembrane region" description="Helical" evidence="6">
    <location>
        <begin position="324"/>
        <end position="343"/>
    </location>
</feature>
<feature type="transmembrane region" description="Helical" evidence="6">
    <location>
        <begin position="192"/>
        <end position="211"/>
    </location>
</feature>
<evidence type="ECO:0000256" key="3">
    <source>
        <dbReference type="ARBA" id="ARBA00022692"/>
    </source>
</evidence>
<dbReference type="GO" id="GO:0022857">
    <property type="term" value="F:transmembrane transporter activity"/>
    <property type="evidence" value="ECO:0007669"/>
    <property type="project" value="InterPro"/>
</dbReference>
<evidence type="ECO:0000256" key="5">
    <source>
        <dbReference type="ARBA" id="ARBA00023136"/>
    </source>
</evidence>
<evidence type="ECO:0000256" key="6">
    <source>
        <dbReference type="SAM" id="Phobius"/>
    </source>
</evidence>
<comment type="subcellular location">
    <subcellularLocation>
        <location evidence="1">Cell membrane</location>
        <topology evidence="1">Multi-pass membrane protein</topology>
    </subcellularLocation>
</comment>
<keyword evidence="4 6" id="KW-1133">Transmembrane helix</keyword>
<proteinExistence type="predicted"/>
<dbReference type="InterPro" id="IPR011701">
    <property type="entry name" value="MFS"/>
</dbReference>
<dbReference type="Proteomes" id="UP000305198">
    <property type="component" value="Unassembled WGS sequence"/>
</dbReference>
<dbReference type="InterPro" id="IPR036259">
    <property type="entry name" value="MFS_trans_sf"/>
</dbReference>
<keyword evidence="2" id="KW-1003">Cell membrane</keyword>
<feature type="transmembrane region" description="Helical" evidence="6">
    <location>
        <begin position="271"/>
        <end position="289"/>
    </location>
</feature>
<evidence type="ECO:0000256" key="4">
    <source>
        <dbReference type="ARBA" id="ARBA00022989"/>
    </source>
</evidence>
<gene>
    <name evidence="8" type="ORF">FA869_13390</name>
</gene>
<dbReference type="EMBL" id="SWAV01000005">
    <property type="protein sequence ID" value="TKA90126.1"/>
    <property type="molecule type" value="Genomic_DNA"/>
</dbReference>
<dbReference type="PROSITE" id="PS50850">
    <property type="entry name" value="MFS"/>
    <property type="match status" value="1"/>
</dbReference>
<dbReference type="GO" id="GO:0005886">
    <property type="term" value="C:plasma membrane"/>
    <property type="evidence" value="ECO:0007669"/>
    <property type="project" value="UniProtKB-SubCell"/>
</dbReference>
<comment type="caution">
    <text evidence="8">The sequence shown here is derived from an EMBL/GenBank/DDBJ whole genome shotgun (WGS) entry which is preliminary data.</text>
</comment>
<feature type="transmembrane region" description="Helical" evidence="6">
    <location>
        <begin position="301"/>
        <end position="318"/>
    </location>
</feature>
<evidence type="ECO:0000256" key="1">
    <source>
        <dbReference type="ARBA" id="ARBA00004651"/>
    </source>
</evidence>
<feature type="transmembrane region" description="Helical" evidence="6">
    <location>
        <begin position="133"/>
        <end position="153"/>
    </location>
</feature>
<feature type="domain" description="Major facilitator superfamily (MFS) profile" evidence="7">
    <location>
        <begin position="35"/>
        <end position="403"/>
    </location>
</feature>
<reference evidence="8 9" key="1">
    <citation type="submission" date="2019-04" db="EMBL/GenBank/DDBJ databases">
        <title>Crypto-aerobic microbial life in anoxic (sulfidic) marine sediments.</title>
        <authorList>
            <person name="Bhattacharya S."/>
            <person name="Roy C."/>
            <person name="Mondal N."/>
            <person name="Sarkar J."/>
            <person name="Mandal S."/>
            <person name="Rameez M.J."/>
            <person name="Ghosh W."/>
        </authorList>
    </citation>
    <scope>NUCLEOTIDE SEQUENCE [LARGE SCALE GENOMIC DNA]</scope>
    <source>
        <strain evidence="8 9">SBBB</strain>
    </source>
</reference>
<dbReference type="SUPFAM" id="SSF103473">
    <property type="entry name" value="MFS general substrate transporter"/>
    <property type="match status" value="1"/>
</dbReference>
<evidence type="ECO:0000313" key="9">
    <source>
        <dbReference type="Proteomes" id="UP000305198"/>
    </source>
</evidence>
<organism evidence="8 9">
    <name type="scientific">Halopseudomonas bauzanensis</name>
    <dbReference type="NCBI Taxonomy" id="653930"/>
    <lineage>
        <taxon>Bacteria</taxon>
        <taxon>Pseudomonadati</taxon>
        <taxon>Pseudomonadota</taxon>
        <taxon>Gammaproteobacteria</taxon>
        <taxon>Pseudomonadales</taxon>
        <taxon>Pseudomonadaceae</taxon>
        <taxon>Halopseudomonas</taxon>
    </lineage>
</organism>
<accession>A0A4U0YJ50</accession>
<evidence type="ECO:0000259" key="7">
    <source>
        <dbReference type="PROSITE" id="PS50850"/>
    </source>
</evidence>
<dbReference type="InterPro" id="IPR050189">
    <property type="entry name" value="MFS_Efflux_Transporters"/>
</dbReference>
<feature type="transmembrane region" description="Helical" evidence="6">
    <location>
        <begin position="377"/>
        <end position="402"/>
    </location>
</feature>
<feature type="transmembrane region" description="Helical" evidence="6">
    <location>
        <begin position="355"/>
        <end position="371"/>
    </location>
</feature>
<dbReference type="InterPro" id="IPR020846">
    <property type="entry name" value="MFS_dom"/>
</dbReference>
<dbReference type="Pfam" id="PF07690">
    <property type="entry name" value="MFS_1"/>
    <property type="match status" value="1"/>
</dbReference>
<protein>
    <submittedName>
        <fullName evidence="8">MFS transporter</fullName>
    </submittedName>
</protein>
<sequence length="403" mass="41189">MRSVPLLPGIQAGNGAVAADLAKVAYDEFRAVRRNLNLVAVAFALTALSYGLARFAYGLLLPQIRADLALDVTEAGWIGGSAFAAYCAGIVFSFSCNGGLGPRTITLLAGLAATLGMGCVVLATSGLSLGLGIALAGLSTGLTSPPLAAAVSMQFSEQNRPKANAMINAGTAVGIILSGMAALIAAGAWRELYTLFALIGGGVTVWLWFAVPPGRIGEGIKGFQWAILKRSGLFALCCSAFLMGLSSTAIWTFGADILRNESGFTDSHVAWAWIALGAAGISGGLTGIFTNRYGKRRVHRFALLGMAIGTLGLAMASVSSLYGFVAMGVFGAAYIVSTGAYLIQGIDLLPDRPDLGLGIPFLVLALGQTAGNPLFGATLAAVGVINALVVFASAAFVAIAIYP</sequence>
<keyword evidence="5 6" id="KW-0472">Membrane</keyword>
<feature type="transmembrane region" description="Helical" evidence="6">
    <location>
        <begin position="36"/>
        <end position="57"/>
    </location>
</feature>
<dbReference type="AlphaFoldDB" id="A0A4U0YJ50"/>
<feature type="transmembrane region" description="Helical" evidence="6">
    <location>
        <begin position="107"/>
        <end position="127"/>
    </location>
</feature>